<accession>A0A537JZZ7</accession>
<dbReference type="SUPFAM" id="SSF55961">
    <property type="entry name" value="Bet v1-like"/>
    <property type="match status" value="1"/>
</dbReference>
<evidence type="ECO:0000313" key="2">
    <source>
        <dbReference type="EMBL" id="TMI89064.1"/>
    </source>
</evidence>
<dbReference type="Pfam" id="PF03364">
    <property type="entry name" value="Polyketide_cyc"/>
    <property type="match status" value="1"/>
</dbReference>
<dbReference type="EMBL" id="VBAK01000130">
    <property type="protein sequence ID" value="TMI89064.1"/>
    <property type="molecule type" value="Genomic_DNA"/>
</dbReference>
<dbReference type="Gene3D" id="3.30.530.20">
    <property type="match status" value="1"/>
</dbReference>
<organism evidence="2 3">
    <name type="scientific">Candidatus Segetimicrobium genomatis</name>
    <dbReference type="NCBI Taxonomy" id="2569760"/>
    <lineage>
        <taxon>Bacteria</taxon>
        <taxon>Bacillati</taxon>
        <taxon>Candidatus Sysuimicrobiota</taxon>
        <taxon>Candidatus Sysuimicrobiia</taxon>
        <taxon>Candidatus Sysuimicrobiales</taxon>
        <taxon>Candidatus Segetimicrobiaceae</taxon>
        <taxon>Candidatus Segetimicrobium</taxon>
    </lineage>
</organism>
<comment type="caution">
    <text evidence="2">The sequence shown here is derived from an EMBL/GenBank/DDBJ whole genome shotgun (WGS) entry which is preliminary data.</text>
</comment>
<gene>
    <name evidence="2" type="ORF">E6H00_10885</name>
</gene>
<protein>
    <recommendedName>
        <fullName evidence="1">Coenzyme Q-binding protein COQ10 START domain-containing protein</fullName>
    </recommendedName>
</protein>
<dbReference type="AlphaFoldDB" id="A0A537JZZ7"/>
<sequence length="149" mass="17252">MAQVEGTVLIRAPLEAAYALAKRVEDFPRFMPDLERLTVLERRDGVPVLTEWVGIVEGRRIRWIEEDAWDDARHLCRFRQRDGDFDRYEGTWTFSPESGGTRTTIVVDFEFDIPLIGGLLSTLLRMKMKENLERMLGALQRRLESPAQA</sequence>
<evidence type="ECO:0000259" key="1">
    <source>
        <dbReference type="Pfam" id="PF03364"/>
    </source>
</evidence>
<name>A0A537JZZ7_9BACT</name>
<reference evidence="2 3" key="1">
    <citation type="journal article" date="2019" name="Nat. Microbiol.">
        <title>Mediterranean grassland soil C-N compound turnover is dependent on rainfall and depth, and is mediated by genomically divergent microorganisms.</title>
        <authorList>
            <person name="Diamond S."/>
            <person name="Andeer P.F."/>
            <person name="Li Z."/>
            <person name="Crits-Christoph A."/>
            <person name="Burstein D."/>
            <person name="Anantharaman K."/>
            <person name="Lane K.R."/>
            <person name="Thomas B.C."/>
            <person name="Pan C."/>
            <person name="Northen T.R."/>
            <person name="Banfield J.F."/>
        </authorList>
    </citation>
    <scope>NUCLEOTIDE SEQUENCE [LARGE SCALE GENOMIC DNA]</scope>
    <source>
        <strain evidence="2">NP_3</strain>
    </source>
</reference>
<dbReference type="InterPro" id="IPR005031">
    <property type="entry name" value="COQ10_START"/>
</dbReference>
<dbReference type="Proteomes" id="UP000318509">
    <property type="component" value="Unassembled WGS sequence"/>
</dbReference>
<dbReference type="InterPro" id="IPR023393">
    <property type="entry name" value="START-like_dom_sf"/>
</dbReference>
<feature type="domain" description="Coenzyme Q-binding protein COQ10 START" evidence="1">
    <location>
        <begin position="10"/>
        <end position="135"/>
    </location>
</feature>
<evidence type="ECO:0000313" key="3">
    <source>
        <dbReference type="Proteomes" id="UP000318509"/>
    </source>
</evidence>
<proteinExistence type="predicted"/>